<evidence type="ECO:0000313" key="3">
    <source>
        <dbReference type="Proteomes" id="UP000032568"/>
    </source>
</evidence>
<dbReference type="GO" id="GO:0007165">
    <property type="term" value="P:signal transduction"/>
    <property type="evidence" value="ECO:0007669"/>
    <property type="project" value="InterPro"/>
</dbReference>
<name>A0AAE9YNG5_9GAMM</name>
<dbReference type="InterPro" id="IPR000157">
    <property type="entry name" value="TIR_dom"/>
</dbReference>
<dbReference type="RefSeq" id="WP_044832048.1">
    <property type="nucleotide sequence ID" value="NZ_CP059735.1"/>
</dbReference>
<feature type="domain" description="TIR" evidence="1">
    <location>
        <begin position="4"/>
        <end position="84"/>
    </location>
</feature>
<dbReference type="Pfam" id="PF13676">
    <property type="entry name" value="TIR_2"/>
    <property type="match status" value="1"/>
</dbReference>
<evidence type="ECO:0000259" key="1">
    <source>
        <dbReference type="Pfam" id="PF13676"/>
    </source>
</evidence>
<dbReference type="AlphaFoldDB" id="A0AAE9YNG5"/>
<accession>A0AAE9YNG5</accession>
<dbReference type="KEGG" id="tact:SG35_021755"/>
<dbReference type="Proteomes" id="UP000032568">
    <property type="component" value="Chromosome"/>
</dbReference>
<dbReference type="Gene3D" id="1.25.40.10">
    <property type="entry name" value="Tetratricopeptide repeat domain"/>
    <property type="match status" value="1"/>
</dbReference>
<dbReference type="SUPFAM" id="SSF52200">
    <property type="entry name" value="Toll/Interleukin receptor TIR domain"/>
    <property type="match status" value="1"/>
</dbReference>
<reference evidence="2 3" key="2">
    <citation type="journal article" date="2022" name="Mar. Drugs">
        <title>Bioassay-Guided Fractionation Leads to the Detection of Cholic Acid Generated by the Rare Thalassomonas sp.</title>
        <authorList>
            <person name="Pheiffer F."/>
            <person name="Schneider Y.K."/>
            <person name="Hansen E.H."/>
            <person name="Andersen J.H."/>
            <person name="Isaksson J."/>
            <person name="Busche T."/>
            <person name="R C."/>
            <person name="Kalinowski J."/>
            <person name="Zyl L.V."/>
            <person name="Trindade M."/>
        </authorList>
    </citation>
    <scope>NUCLEOTIDE SEQUENCE [LARGE SCALE GENOMIC DNA]</scope>
    <source>
        <strain evidence="2 3">A5K-106</strain>
    </source>
</reference>
<dbReference type="InterPro" id="IPR035897">
    <property type="entry name" value="Toll_tir_struct_dom_sf"/>
</dbReference>
<reference evidence="2 3" key="1">
    <citation type="journal article" date="2015" name="Genome Announc.">
        <title>Draft Genome Sequences of Marine Isolates of Thalassomonas viridans and Thalassomonas actiniarum.</title>
        <authorList>
            <person name="Olonade I."/>
            <person name="van Zyl L.J."/>
            <person name="Trindade M."/>
        </authorList>
    </citation>
    <scope>NUCLEOTIDE SEQUENCE [LARGE SCALE GENOMIC DNA]</scope>
    <source>
        <strain evidence="2 3">A5K-106</strain>
    </source>
</reference>
<dbReference type="EMBL" id="CP059735">
    <property type="protein sequence ID" value="WDD97891.1"/>
    <property type="molecule type" value="Genomic_DNA"/>
</dbReference>
<proteinExistence type="predicted"/>
<evidence type="ECO:0000313" key="2">
    <source>
        <dbReference type="EMBL" id="WDD97891.1"/>
    </source>
</evidence>
<organism evidence="2 3">
    <name type="scientific">Thalassomonas actiniarum</name>
    <dbReference type="NCBI Taxonomy" id="485447"/>
    <lineage>
        <taxon>Bacteria</taxon>
        <taxon>Pseudomonadati</taxon>
        <taxon>Pseudomonadota</taxon>
        <taxon>Gammaproteobacteria</taxon>
        <taxon>Alteromonadales</taxon>
        <taxon>Colwelliaceae</taxon>
        <taxon>Thalassomonas</taxon>
    </lineage>
</organism>
<keyword evidence="2" id="KW-0675">Receptor</keyword>
<protein>
    <submittedName>
        <fullName evidence="2">Toll/interleukin-1 receptor domain-containing protein</fullName>
    </submittedName>
</protein>
<dbReference type="SUPFAM" id="SSF48452">
    <property type="entry name" value="TPR-like"/>
    <property type="match status" value="1"/>
</dbReference>
<keyword evidence="3" id="KW-1185">Reference proteome</keyword>
<dbReference type="InterPro" id="IPR011990">
    <property type="entry name" value="TPR-like_helical_dom_sf"/>
</dbReference>
<gene>
    <name evidence="2" type="ORF">SG35_021755</name>
</gene>
<sequence length="445" mass="50013">MSEIFISHSHADHRLAERLHNFLTDISDNKFEVHRSSDISAIPTGTPWKKWIDDNIVNCDVAIVLLTESSLRGRWVLWEAGAVAGVQYYRDKAKAPKQEAGEQQAVEGRVRVLNFGISSSDMGPFAGDQAQDGRNPESVSQFAFELLETFQQKLGKTYAKSLMQLDEKARNFVEQASEDLRFTPIPASEPLVQNWLSQLDRALEEQNYHWATSAKRWINIAFLGIGKAGESEPIDFRIHLRLARAFEAIGDKAEAIRQLQLARGLSPNDMLVHRALGKLYREYDEAELQKTLAKMEDMDPKVFSEDREAIALMVGDLFDKGAYERVVSVLNDANKAVVEKDAYLLNWRALATLKHEGPEAARARFSALERFIGPSPGNFWELASQINALMVKGEEAPVIEALEKLVNYKESKGNLNSASKYFDEICDAVGLKVPWREILGMADDA</sequence>
<dbReference type="Gene3D" id="3.40.50.10140">
    <property type="entry name" value="Toll/interleukin-1 receptor homology (TIR) domain"/>
    <property type="match status" value="1"/>
</dbReference>